<dbReference type="InterPro" id="IPR006439">
    <property type="entry name" value="HAD-SF_hydro_IA"/>
</dbReference>
<dbReference type="Pfam" id="PF00702">
    <property type="entry name" value="Hydrolase"/>
    <property type="match status" value="1"/>
</dbReference>
<keyword evidence="2" id="KW-1185">Reference proteome</keyword>
<dbReference type="CDD" id="cd02603">
    <property type="entry name" value="HAD_sEH-N_like"/>
    <property type="match status" value="1"/>
</dbReference>
<dbReference type="InterPro" id="IPR023214">
    <property type="entry name" value="HAD_sf"/>
</dbReference>
<accession>A0A4R6RDG9</accession>
<dbReference type="PANTHER" id="PTHR43611">
    <property type="entry name" value="ALPHA-D-GLUCOSE 1-PHOSPHATE PHOSPHATASE"/>
    <property type="match status" value="1"/>
</dbReference>
<dbReference type="InterPro" id="IPR036412">
    <property type="entry name" value="HAD-like_sf"/>
</dbReference>
<dbReference type="SUPFAM" id="SSF56784">
    <property type="entry name" value="HAD-like"/>
    <property type="match status" value="1"/>
</dbReference>
<evidence type="ECO:0000313" key="2">
    <source>
        <dbReference type="Proteomes" id="UP000294547"/>
    </source>
</evidence>
<name>A0A4R6RDG9_9HYPH</name>
<dbReference type="SFLD" id="SFLDS00003">
    <property type="entry name" value="Haloacid_Dehalogenase"/>
    <property type="match status" value="1"/>
</dbReference>
<reference evidence="1 2" key="1">
    <citation type="submission" date="2019-03" db="EMBL/GenBank/DDBJ databases">
        <title>Genomic Encyclopedia of Type Strains, Phase IV (KMG-IV): sequencing the most valuable type-strain genomes for metagenomic binning, comparative biology and taxonomic classification.</title>
        <authorList>
            <person name="Goeker M."/>
        </authorList>
    </citation>
    <scope>NUCLEOTIDE SEQUENCE [LARGE SCALE GENOMIC DNA]</scope>
    <source>
        <strain evidence="1 2">DSM 102969</strain>
    </source>
</reference>
<dbReference type="EMBL" id="SNXY01000008">
    <property type="protein sequence ID" value="TDP84144.1"/>
    <property type="molecule type" value="Genomic_DNA"/>
</dbReference>
<dbReference type="InterPro" id="IPR023198">
    <property type="entry name" value="PGP-like_dom2"/>
</dbReference>
<dbReference type="SFLD" id="SFLDG01129">
    <property type="entry name" value="C1.5:_HAD__Beta-PGM__Phosphata"/>
    <property type="match status" value="1"/>
</dbReference>
<dbReference type="Gene3D" id="1.10.150.240">
    <property type="entry name" value="Putative phosphatase, domain 2"/>
    <property type="match status" value="1"/>
</dbReference>
<dbReference type="AlphaFoldDB" id="A0A4R6RDG9"/>
<dbReference type="PRINTS" id="PR00413">
    <property type="entry name" value="HADHALOGNASE"/>
</dbReference>
<proteinExistence type="predicted"/>
<dbReference type="Gene3D" id="3.40.50.1000">
    <property type="entry name" value="HAD superfamily/HAD-like"/>
    <property type="match status" value="1"/>
</dbReference>
<dbReference type="NCBIfam" id="TIGR01509">
    <property type="entry name" value="HAD-SF-IA-v3"/>
    <property type="match status" value="1"/>
</dbReference>
<protein>
    <submittedName>
        <fullName evidence="1">2-haloacid dehalogenase</fullName>
    </submittedName>
</protein>
<dbReference type="RefSeq" id="WP_245515768.1">
    <property type="nucleotide sequence ID" value="NZ_BSPM01000002.1"/>
</dbReference>
<gene>
    <name evidence="1" type="ORF">EDD54_2748</name>
</gene>
<comment type="caution">
    <text evidence="1">The sequence shown here is derived from an EMBL/GenBank/DDBJ whole genome shotgun (WGS) entry which is preliminary data.</text>
</comment>
<sequence length="205" mass="22918">MPSISTVVFDIGNVLIRWDPRFLYRELIDDEARMERFLAEVCTPAWNLEQDRGRDWAEAVAELVARHPGDADLIRAFDERWSEMVPGPIEGSVAILEELSAAGVPLYAITNFSAAKWAETRARFSFLDLFGEIVVSAHERVLKPDPTIYRLLFDRRGIDPRTAVFVDDSAANVAGAEAVGMTAIRFTDPADLRMRLRDLGLPLAG</sequence>
<dbReference type="PANTHER" id="PTHR43611:SF3">
    <property type="entry name" value="FLAVIN MONONUCLEOTIDE HYDROLASE 1, CHLOROPLATIC"/>
    <property type="match status" value="1"/>
</dbReference>
<evidence type="ECO:0000313" key="1">
    <source>
        <dbReference type="EMBL" id="TDP84144.1"/>
    </source>
</evidence>
<organism evidence="1 2">
    <name type="scientific">Oharaeibacter diazotrophicus</name>
    <dbReference type="NCBI Taxonomy" id="1920512"/>
    <lineage>
        <taxon>Bacteria</taxon>
        <taxon>Pseudomonadati</taxon>
        <taxon>Pseudomonadota</taxon>
        <taxon>Alphaproteobacteria</taxon>
        <taxon>Hyphomicrobiales</taxon>
        <taxon>Pleomorphomonadaceae</taxon>
        <taxon>Oharaeibacter</taxon>
    </lineage>
</organism>
<dbReference type="Proteomes" id="UP000294547">
    <property type="component" value="Unassembled WGS sequence"/>
</dbReference>